<dbReference type="Proteomes" id="UP001187192">
    <property type="component" value="Unassembled WGS sequence"/>
</dbReference>
<evidence type="ECO:0000313" key="3">
    <source>
        <dbReference type="EMBL" id="GMN53627.1"/>
    </source>
</evidence>
<evidence type="ECO:0000256" key="2">
    <source>
        <dbReference type="SAM" id="Phobius"/>
    </source>
</evidence>
<feature type="transmembrane region" description="Helical" evidence="2">
    <location>
        <begin position="59"/>
        <end position="83"/>
    </location>
</feature>
<feature type="compositionally biased region" description="Basic and acidic residues" evidence="1">
    <location>
        <begin position="7"/>
        <end position="27"/>
    </location>
</feature>
<gene>
    <name evidence="3" type="ORF">TIFTF001_022761</name>
</gene>
<organism evidence="3 4">
    <name type="scientific">Ficus carica</name>
    <name type="common">Common fig</name>
    <dbReference type="NCBI Taxonomy" id="3494"/>
    <lineage>
        <taxon>Eukaryota</taxon>
        <taxon>Viridiplantae</taxon>
        <taxon>Streptophyta</taxon>
        <taxon>Embryophyta</taxon>
        <taxon>Tracheophyta</taxon>
        <taxon>Spermatophyta</taxon>
        <taxon>Magnoliopsida</taxon>
        <taxon>eudicotyledons</taxon>
        <taxon>Gunneridae</taxon>
        <taxon>Pentapetalae</taxon>
        <taxon>rosids</taxon>
        <taxon>fabids</taxon>
        <taxon>Rosales</taxon>
        <taxon>Moraceae</taxon>
        <taxon>Ficeae</taxon>
        <taxon>Ficus</taxon>
    </lineage>
</organism>
<comment type="caution">
    <text evidence="3">The sequence shown here is derived from an EMBL/GenBank/DDBJ whole genome shotgun (WGS) entry which is preliminary data.</text>
</comment>
<proteinExistence type="predicted"/>
<reference evidence="3" key="1">
    <citation type="submission" date="2023-07" db="EMBL/GenBank/DDBJ databases">
        <title>draft genome sequence of fig (Ficus carica).</title>
        <authorList>
            <person name="Takahashi T."/>
            <person name="Nishimura K."/>
        </authorList>
    </citation>
    <scope>NUCLEOTIDE SEQUENCE</scope>
</reference>
<keyword evidence="2" id="KW-0472">Membrane</keyword>
<keyword evidence="2" id="KW-0812">Transmembrane</keyword>
<accession>A0AA88AIF0</accession>
<evidence type="ECO:0000256" key="1">
    <source>
        <dbReference type="SAM" id="MobiDB-lite"/>
    </source>
</evidence>
<sequence length="205" mass="22809">MSCQSREPIDELRKKEEIGTKEKKEGQKQSLPIFHGVEELGKSLRENLSPKQKGDWKDVTLMSLSFAVYVYISQQMVCAYFAWMSIPRQQCKRNSLAIALSSGTRFSYRSPPASDKQPCLVLLANATPSQLLCPQAQDSLIDLLLLLINSLVLFCQRTQLPRNCFVLRHKFTTVGVVVGGGGGGADDGREREGEGERLLEGWGAF</sequence>
<keyword evidence="2" id="KW-1133">Transmembrane helix</keyword>
<dbReference type="AlphaFoldDB" id="A0AA88AIF0"/>
<keyword evidence="4" id="KW-1185">Reference proteome</keyword>
<dbReference type="EMBL" id="BTGU01000047">
    <property type="protein sequence ID" value="GMN53627.1"/>
    <property type="molecule type" value="Genomic_DNA"/>
</dbReference>
<protein>
    <submittedName>
        <fullName evidence="3">Uncharacterized protein</fullName>
    </submittedName>
</protein>
<feature type="region of interest" description="Disordered" evidence="1">
    <location>
        <begin position="1"/>
        <end position="30"/>
    </location>
</feature>
<name>A0AA88AIF0_FICCA</name>
<evidence type="ECO:0000313" key="4">
    <source>
        <dbReference type="Proteomes" id="UP001187192"/>
    </source>
</evidence>